<evidence type="ECO:0000313" key="1">
    <source>
        <dbReference type="EMBL" id="MBA0805863.1"/>
    </source>
</evidence>
<name>A0A7J9H7P3_9ROSI</name>
<protein>
    <submittedName>
        <fullName evidence="1">Uncharacterized protein</fullName>
    </submittedName>
</protein>
<sequence>MKGNFRKSEINHDDDDFST</sequence>
<comment type="caution">
    <text evidence="1">The sequence shown here is derived from an EMBL/GenBank/DDBJ whole genome shotgun (WGS) entry which is preliminary data.</text>
</comment>
<keyword evidence="2" id="KW-1185">Reference proteome</keyword>
<evidence type="ECO:0000313" key="2">
    <source>
        <dbReference type="Proteomes" id="UP000593560"/>
    </source>
</evidence>
<proteinExistence type="predicted"/>
<accession>A0A7J9H7P3</accession>
<reference evidence="1 2" key="1">
    <citation type="journal article" date="2019" name="Genome Biol. Evol.">
        <title>Insights into the evolution of the New World diploid cottons (Gossypium, subgenus Houzingenia) based on genome sequencing.</title>
        <authorList>
            <person name="Grover C.E."/>
            <person name="Arick M.A. 2nd"/>
            <person name="Thrash A."/>
            <person name="Conover J.L."/>
            <person name="Sanders W.S."/>
            <person name="Peterson D.G."/>
            <person name="Frelichowski J.E."/>
            <person name="Scheffler J.A."/>
            <person name="Scheffler B.E."/>
            <person name="Wendel J.F."/>
        </authorList>
    </citation>
    <scope>NUCLEOTIDE SEQUENCE [LARGE SCALE GENOMIC DNA]</scope>
    <source>
        <strain evidence="1">0</strain>
        <tissue evidence="1">Leaf</tissue>
    </source>
</reference>
<dbReference type="AlphaFoldDB" id="A0A7J9H7P3"/>
<dbReference type="Proteomes" id="UP000593560">
    <property type="component" value="Unassembled WGS sequence"/>
</dbReference>
<feature type="non-terminal residue" evidence="1">
    <location>
        <position position="19"/>
    </location>
</feature>
<gene>
    <name evidence="1" type="ORF">Gohar_005351</name>
</gene>
<organism evidence="1 2">
    <name type="scientific">Gossypium harknessii</name>
    <dbReference type="NCBI Taxonomy" id="34285"/>
    <lineage>
        <taxon>Eukaryota</taxon>
        <taxon>Viridiplantae</taxon>
        <taxon>Streptophyta</taxon>
        <taxon>Embryophyta</taxon>
        <taxon>Tracheophyta</taxon>
        <taxon>Spermatophyta</taxon>
        <taxon>Magnoliopsida</taxon>
        <taxon>eudicotyledons</taxon>
        <taxon>Gunneridae</taxon>
        <taxon>Pentapetalae</taxon>
        <taxon>rosids</taxon>
        <taxon>malvids</taxon>
        <taxon>Malvales</taxon>
        <taxon>Malvaceae</taxon>
        <taxon>Malvoideae</taxon>
        <taxon>Gossypium</taxon>
    </lineage>
</organism>
<dbReference type="EMBL" id="JABFAD010000008">
    <property type="protein sequence ID" value="MBA0805863.1"/>
    <property type="molecule type" value="Genomic_DNA"/>
</dbReference>